<keyword evidence="3" id="KW-0963">Cytoplasm</keyword>
<evidence type="ECO:0000256" key="1">
    <source>
        <dbReference type="ARBA" id="ARBA00022988"/>
    </source>
</evidence>
<comment type="function">
    <text evidence="3">Required for maturation of urease via the functional incorporation of the urease nickel metallocenter.</text>
</comment>
<protein>
    <recommendedName>
        <fullName evidence="3">Urease accessory protein UreF</fullName>
    </recommendedName>
</protein>
<proteinExistence type="inferred from homology"/>
<evidence type="ECO:0000256" key="3">
    <source>
        <dbReference type="HAMAP-Rule" id="MF_01385"/>
    </source>
</evidence>
<dbReference type="InterPro" id="IPR002639">
    <property type="entry name" value="UreF"/>
</dbReference>
<dbReference type="PIRSF" id="PIRSF009467">
    <property type="entry name" value="Ureas_acces_UreF"/>
    <property type="match status" value="1"/>
</dbReference>
<reference evidence="4" key="1">
    <citation type="submission" date="2019-11" db="EMBL/GenBank/DDBJ databases">
        <title>A novel urease gene cluster from rumen metagenome.</title>
        <authorList>
            <person name="Zhang X."/>
            <person name="Zhao S."/>
            <person name="Wang J."/>
        </authorList>
    </citation>
    <scope>NUCLEOTIDE SEQUENCE</scope>
</reference>
<evidence type="ECO:0000313" key="4">
    <source>
        <dbReference type="EMBL" id="QJD20739.1"/>
    </source>
</evidence>
<sequence>MLSFSLLSLFSPLLPTGSFTWSQGLEKAVEDGIVTDADSLRGWVQDAAERGLAFTELPLLIRMNEALSRGGDAAFLHLVSLNMAVRATAELRLEEYEKGRALYSILPSLGVDTSLFPASGQPWKNSGYLPLLSLAAVRLGIDLHDLLRGFVFAYVETMVMAGAKTIPLGQSAAWREITAILADIGPCIEGAYSVPEDEIGAGLVSFAIESAKHETMYSRIYRN</sequence>
<dbReference type="Pfam" id="PF01730">
    <property type="entry name" value="UreF"/>
    <property type="match status" value="1"/>
</dbReference>
<dbReference type="AlphaFoldDB" id="A0A6M3RHX1"/>
<dbReference type="GO" id="GO:0016151">
    <property type="term" value="F:nickel cation binding"/>
    <property type="evidence" value="ECO:0007669"/>
    <property type="project" value="UniProtKB-UniRule"/>
</dbReference>
<comment type="subunit">
    <text evidence="3">UreD, UreF and UreG form a complex that acts as a GTP-hydrolysis-dependent molecular chaperone, activating the urease apoprotein by helping to assemble the nickel containing metallocenter of UreC. The UreE protein probably delivers the nickel.</text>
</comment>
<comment type="similarity">
    <text evidence="3">Belongs to the UreF family.</text>
</comment>
<comment type="subcellular location">
    <subcellularLocation>
        <location evidence="3">Cytoplasm</location>
    </subcellularLocation>
</comment>
<dbReference type="PANTHER" id="PTHR33620">
    <property type="entry name" value="UREASE ACCESSORY PROTEIN F"/>
    <property type="match status" value="1"/>
</dbReference>
<dbReference type="HAMAP" id="MF_01385">
    <property type="entry name" value="UreF"/>
    <property type="match status" value="1"/>
</dbReference>
<keyword evidence="1 3" id="KW-0996">Nickel insertion</keyword>
<keyword evidence="2 3" id="KW-0143">Chaperone</keyword>
<evidence type="ECO:0000256" key="2">
    <source>
        <dbReference type="ARBA" id="ARBA00023186"/>
    </source>
</evidence>
<dbReference type="EMBL" id="MN660251">
    <property type="protein sequence ID" value="QJD20739.1"/>
    <property type="molecule type" value="Genomic_DNA"/>
</dbReference>
<name>A0A6M3RHX1_9BACT</name>
<organism evidence="4">
    <name type="scientific">uncultured rumen bacterium</name>
    <dbReference type="NCBI Taxonomy" id="136703"/>
    <lineage>
        <taxon>Bacteria</taxon>
        <taxon>environmental samples</taxon>
    </lineage>
</organism>
<dbReference type="InterPro" id="IPR038277">
    <property type="entry name" value="UreF_sf"/>
</dbReference>
<dbReference type="GO" id="GO:0005737">
    <property type="term" value="C:cytoplasm"/>
    <property type="evidence" value="ECO:0007669"/>
    <property type="project" value="UniProtKB-SubCell"/>
</dbReference>
<dbReference type="PANTHER" id="PTHR33620:SF1">
    <property type="entry name" value="UREASE ACCESSORY PROTEIN F"/>
    <property type="match status" value="1"/>
</dbReference>
<gene>
    <name evidence="3 4" type="primary">ureF</name>
</gene>
<accession>A0A6M3RHX1</accession>
<dbReference type="Gene3D" id="1.10.4190.10">
    <property type="entry name" value="Urease accessory protein UreF"/>
    <property type="match status" value="1"/>
</dbReference>